<proteinExistence type="predicted"/>
<keyword evidence="1" id="KW-0472">Membrane</keyword>
<feature type="transmembrane region" description="Helical" evidence="1">
    <location>
        <begin position="62"/>
        <end position="81"/>
    </location>
</feature>
<feature type="transmembrane region" description="Helical" evidence="1">
    <location>
        <begin position="88"/>
        <end position="108"/>
    </location>
</feature>
<sequence length="147" mass="15187">MIGGSKPTTGEAVAEMERSTWLARSCPWFATLFVLGAAVLFGGAAGNWFASDGGLWVRLLQLGAGSMLMGAGVSMTGSLLFGRNPIRWGMGIPFLVYSGGLLMAVIYGKDGAAMLLYSAPLMLGLAFAAGVMSAFLVDGVVKRAAKS</sequence>
<dbReference type="KEGG" id="luo:HHL09_18535"/>
<accession>A0A858RP38</accession>
<dbReference type="EMBL" id="CP051774">
    <property type="protein sequence ID" value="QJE97693.1"/>
    <property type="molecule type" value="Genomic_DNA"/>
</dbReference>
<protein>
    <submittedName>
        <fullName evidence="2">Uncharacterized protein</fullName>
    </submittedName>
</protein>
<gene>
    <name evidence="2" type="ORF">HHL09_18535</name>
</gene>
<dbReference type="RefSeq" id="WP_169456119.1">
    <property type="nucleotide sequence ID" value="NZ_CP051774.1"/>
</dbReference>
<evidence type="ECO:0000256" key="1">
    <source>
        <dbReference type="SAM" id="Phobius"/>
    </source>
</evidence>
<dbReference type="AlphaFoldDB" id="A0A858RP38"/>
<evidence type="ECO:0000313" key="3">
    <source>
        <dbReference type="Proteomes" id="UP000501812"/>
    </source>
</evidence>
<keyword evidence="3" id="KW-1185">Reference proteome</keyword>
<reference evidence="2 3" key="1">
    <citation type="submission" date="2020-04" db="EMBL/GenBank/DDBJ databases">
        <title>Luteolibacter sp. G-1-1-1 isolated from soil.</title>
        <authorList>
            <person name="Dahal R.H."/>
        </authorList>
    </citation>
    <scope>NUCLEOTIDE SEQUENCE [LARGE SCALE GENOMIC DNA]</scope>
    <source>
        <strain evidence="2 3">G-1-1-1</strain>
    </source>
</reference>
<evidence type="ECO:0000313" key="2">
    <source>
        <dbReference type="EMBL" id="QJE97693.1"/>
    </source>
</evidence>
<keyword evidence="1" id="KW-0812">Transmembrane</keyword>
<organism evidence="2 3">
    <name type="scientific">Luteolibacter luteus</name>
    <dbReference type="NCBI Taxonomy" id="2728835"/>
    <lineage>
        <taxon>Bacteria</taxon>
        <taxon>Pseudomonadati</taxon>
        <taxon>Verrucomicrobiota</taxon>
        <taxon>Verrucomicrobiia</taxon>
        <taxon>Verrucomicrobiales</taxon>
        <taxon>Verrucomicrobiaceae</taxon>
        <taxon>Luteolibacter</taxon>
    </lineage>
</organism>
<keyword evidence="1" id="KW-1133">Transmembrane helix</keyword>
<feature type="transmembrane region" description="Helical" evidence="1">
    <location>
        <begin position="28"/>
        <end position="50"/>
    </location>
</feature>
<name>A0A858RP38_9BACT</name>
<dbReference type="Proteomes" id="UP000501812">
    <property type="component" value="Chromosome"/>
</dbReference>
<feature type="transmembrane region" description="Helical" evidence="1">
    <location>
        <begin position="114"/>
        <end position="137"/>
    </location>
</feature>